<dbReference type="FunFam" id="1.10.10.10:FF:000005">
    <property type="entry name" value="Two-component system response regulator"/>
    <property type="match status" value="1"/>
</dbReference>
<keyword evidence="1 6" id="KW-0597">Phosphoprotein</keyword>
<dbReference type="PANTHER" id="PTHR48111:SF22">
    <property type="entry name" value="REGULATOR OF RPOS"/>
    <property type="match status" value="1"/>
</dbReference>
<dbReference type="CDD" id="cd00383">
    <property type="entry name" value="trans_reg_C"/>
    <property type="match status" value="1"/>
</dbReference>
<dbReference type="GO" id="GO:0005829">
    <property type="term" value="C:cytosol"/>
    <property type="evidence" value="ECO:0007669"/>
    <property type="project" value="TreeGrafter"/>
</dbReference>
<accession>A0A2W1JL40</accession>
<feature type="domain" description="Response regulatory" evidence="8">
    <location>
        <begin position="4"/>
        <end position="118"/>
    </location>
</feature>
<evidence type="ECO:0000259" key="9">
    <source>
        <dbReference type="PROSITE" id="PS51755"/>
    </source>
</evidence>
<gene>
    <name evidence="10" type="primary">mprA_4</name>
    <name evidence="10" type="ORF">C1752_01692</name>
</gene>
<dbReference type="GO" id="GO:0032993">
    <property type="term" value="C:protein-DNA complex"/>
    <property type="evidence" value="ECO:0007669"/>
    <property type="project" value="TreeGrafter"/>
</dbReference>
<dbReference type="GO" id="GO:0000156">
    <property type="term" value="F:phosphorelay response regulator activity"/>
    <property type="evidence" value="ECO:0007669"/>
    <property type="project" value="TreeGrafter"/>
</dbReference>
<evidence type="ECO:0000313" key="11">
    <source>
        <dbReference type="Proteomes" id="UP000248857"/>
    </source>
</evidence>
<dbReference type="InterPro" id="IPR001789">
    <property type="entry name" value="Sig_transdc_resp-reg_receiver"/>
</dbReference>
<evidence type="ECO:0000256" key="2">
    <source>
        <dbReference type="ARBA" id="ARBA00023012"/>
    </source>
</evidence>
<dbReference type="Pfam" id="PF00486">
    <property type="entry name" value="Trans_reg_C"/>
    <property type="match status" value="1"/>
</dbReference>
<keyword evidence="11" id="KW-1185">Reference proteome</keyword>
<evidence type="ECO:0000256" key="3">
    <source>
        <dbReference type="ARBA" id="ARBA00023015"/>
    </source>
</evidence>
<keyword evidence="5" id="KW-0804">Transcription</keyword>
<feature type="modified residue" description="4-aspartylphosphate" evidence="6">
    <location>
        <position position="53"/>
    </location>
</feature>
<dbReference type="Pfam" id="PF00072">
    <property type="entry name" value="Response_reg"/>
    <property type="match status" value="1"/>
</dbReference>
<evidence type="ECO:0000256" key="7">
    <source>
        <dbReference type="PROSITE-ProRule" id="PRU01091"/>
    </source>
</evidence>
<evidence type="ECO:0000256" key="6">
    <source>
        <dbReference type="PROSITE-ProRule" id="PRU00169"/>
    </source>
</evidence>
<comment type="caution">
    <text evidence="10">The sequence shown here is derived from an EMBL/GenBank/DDBJ whole genome shotgun (WGS) entry which is preliminary data.</text>
</comment>
<dbReference type="GO" id="GO:0000976">
    <property type="term" value="F:transcription cis-regulatory region binding"/>
    <property type="evidence" value="ECO:0007669"/>
    <property type="project" value="TreeGrafter"/>
</dbReference>
<dbReference type="Gene3D" id="3.40.50.2300">
    <property type="match status" value="1"/>
</dbReference>
<evidence type="ECO:0000259" key="8">
    <source>
        <dbReference type="PROSITE" id="PS50110"/>
    </source>
</evidence>
<name>A0A2W1JL40_9CYAN</name>
<dbReference type="Gene3D" id="6.10.250.690">
    <property type="match status" value="1"/>
</dbReference>
<dbReference type="SMART" id="SM00448">
    <property type="entry name" value="REC"/>
    <property type="match status" value="1"/>
</dbReference>
<proteinExistence type="predicted"/>
<dbReference type="AlphaFoldDB" id="A0A2W1JL40"/>
<reference evidence="10 11" key="1">
    <citation type="journal article" date="2018" name="Sci. Rep.">
        <title>A novel species of the marine cyanobacterium Acaryochloris with a unique pigment content and lifestyle.</title>
        <authorList>
            <person name="Partensky F."/>
            <person name="Six C."/>
            <person name="Ratin M."/>
            <person name="Garczarek L."/>
            <person name="Vaulot D."/>
            <person name="Probert I."/>
            <person name="Calteau A."/>
            <person name="Gourvil P."/>
            <person name="Marie D."/>
            <person name="Grebert T."/>
            <person name="Bouchier C."/>
            <person name="Le Panse S."/>
            <person name="Gachenot M."/>
            <person name="Rodriguez F."/>
            <person name="Garrido J.L."/>
        </authorList>
    </citation>
    <scope>NUCLEOTIDE SEQUENCE [LARGE SCALE GENOMIC DNA]</scope>
    <source>
        <strain evidence="10 11">RCC1774</strain>
    </source>
</reference>
<feature type="domain" description="OmpR/PhoB-type" evidence="9">
    <location>
        <begin position="124"/>
        <end position="221"/>
    </location>
</feature>
<keyword evidence="3" id="KW-0805">Transcription regulation</keyword>
<evidence type="ECO:0000256" key="1">
    <source>
        <dbReference type="ARBA" id="ARBA00022553"/>
    </source>
</evidence>
<dbReference type="SUPFAM" id="SSF52172">
    <property type="entry name" value="CheY-like"/>
    <property type="match status" value="1"/>
</dbReference>
<dbReference type="FunFam" id="3.40.50.2300:FF:000001">
    <property type="entry name" value="DNA-binding response regulator PhoB"/>
    <property type="match status" value="1"/>
</dbReference>
<sequence length="221" mass="25558">MSSQILLVEDEPRLAQFLNLELTSAGYGVTVCNDGMSGLMGVRQLDPNLVILDWMLPCLSGLELCRRLRQTGSKVPIILLTARNCIADRVAGLDSGADDYLVKPFRVEELLARVRTRLRSFQNPQVLRYSDLALNLESREVLQGTQRVELTVKEFDLLTYFLRNPKSVLSRSQIVKEVWHYEHQQNYNLIHVYISHLRKKLEQHNPRRLIHTVRGYGYILR</sequence>
<protein>
    <submittedName>
        <fullName evidence="10">Response regulator MprA</fullName>
    </submittedName>
</protein>
<dbReference type="GO" id="GO:0006355">
    <property type="term" value="P:regulation of DNA-templated transcription"/>
    <property type="evidence" value="ECO:0007669"/>
    <property type="project" value="InterPro"/>
</dbReference>
<dbReference type="CDD" id="cd17574">
    <property type="entry name" value="REC_OmpR"/>
    <property type="match status" value="1"/>
</dbReference>
<feature type="DNA-binding region" description="OmpR/PhoB-type" evidence="7">
    <location>
        <begin position="124"/>
        <end position="221"/>
    </location>
</feature>
<organism evidence="10 11">
    <name type="scientific">Acaryochloris thomasi RCC1774</name>
    <dbReference type="NCBI Taxonomy" id="1764569"/>
    <lineage>
        <taxon>Bacteria</taxon>
        <taxon>Bacillati</taxon>
        <taxon>Cyanobacteriota</taxon>
        <taxon>Cyanophyceae</taxon>
        <taxon>Acaryochloridales</taxon>
        <taxon>Acaryochloridaceae</taxon>
        <taxon>Acaryochloris</taxon>
        <taxon>Acaryochloris thomasi</taxon>
    </lineage>
</organism>
<dbReference type="InterPro" id="IPR011006">
    <property type="entry name" value="CheY-like_superfamily"/>
</dbReference>
<evidence type="ECO:0000256" key="4">
    <source>
        <dbReference type="ARBA" id="ARBA00023125"/>
    </source>
</evidence>
<dbReference type="InterPro" id="IPR039420">
    <property type="entry name" value="WalR-like"/>
</dbReference>
<dbReference type="OrthoDB" id="9774822at2"/>
<evidence type="ECO:0000256" key="5">
    <source>
        <dbReference type="ARBA" id="ARBA00023163"/>
    </source>
</evidence>
<dbReference type="PANTHER" id="PTHR48111">
    <property type="entry name" value="REGULATOR OF RPOS"/>
    <property type="match status" value="1"/>
</dbReference>
<keyword evidence="2" id="KW-0902">Two-component regulatory system</keyword>
<dbReference type="SMART" id="SM00862">
    <property type="entry name" value="Trans_reg_C"/>
    <property type="match status" value="1"/>
</dbReference>
<dbReference type="InterPro" id="IPR001867">
    <property type="entry name" value="OmpR/PhoB-type_DNA-bd"/>
</dbReference>
<dbReference type="PROSITE" id="PS50110">
    <property type="entry name" value="RESPONSE_REGULATORY"/>
    <property type="match status" value="1"/>
</dbReference>
<dbReference type="PROSITE" id="PS51755">
    <property type="entry name" value="OMPR_PHOB"/>
    <property type="match status" value="1"/>
</dbReference>
<evidence type="ECO:0000313" key="10">
    <source>
        <dbReference type="EMBL" id="PZD73906.1"/>
    </source>
</evidence>
<dbReference type="InterPro" id="IPR036388">
    <property type="entry name" value="WH-like_DNA-bd_sf"/>
</dbReference>
<dbReference type="Proteomes" id="UP000248857">
    <property type="component" value="Unassembled WGS sequence"/>
</dbReference>
<dbReference type="RefSeq" id="WP_110985656.1">
    <property type="nucleotide sequence ID" value="NZ_CAWNWM010000004.1"/>
</dbReference>
<dbReference type="EMBL" id="PQWO01000004">
    <property type="protein sequence ID" value="PZD73906.1"/>
    <property type="molecule type" value="Genomic_DNA"/>
</dbReference>
<keyword evidence="4 7" id="KW-0238">DNA-binding</keyword>
<dbReference type="Gene3D" id="1.10.10.10">
    <property type="entry name" value="Winged helix-like DNA-binding domain superfamily/Winged helix DNA-binding domain"/>
    <property type="match status" value="1"/>
</dbReference>